<protein>
    <submittedName>
        <fullName evidence="1">Uncharacterized protein</fullName>
    </submittedName>
</protein>
<dbReference type="Proteomes" id="UP000288246">
    <property type="component" value="Unassembled WGS sequence"/>
</dbReference>
<dbReference type="EMBL" id="BHYL01000097">
    <property type="protein sequence ID" value="GCD19830.1"/>
    <property type="molecule type" value="Genomic_DNA"/>
</dbReference>
<reference evidence="1 2" key="1">
    <citation type="submission" date="2018-11" db="EMBL/GenBank/DDBJ databases">
        <title>Draft genome sequence of Cellulomonas takizawaensis strain TKZ-21.</title>
        <authorList>
            <person name="Yamamura H."/>
            <person name="Hayashi T."/>
            <person name="Hamada M."/>
            <person name="Serisawa Y."/>
            <person name="Matsuyama K."/>
            <person name="Nakagawa Y."/>
            <person name="Otoguro M."/>
            <person name="Yanagida F."/>
            <person name="Hayakawa M."/>
        </authorList>
    </citation>
    <scope>NUCLEOTIDE SEQUENCE [LARGE SCALE GENOMIC DNA]</scope>
    <source>
        <strain evidence="1 2">TKZ-21</strain>
    </source>
</reference>
<organism evidence="1 2">
    <name type="scientific">Cellulomonas algicola</name>
    <dbReference type="NCBI Taxonomy" id="2071633"/>
    <lineage>
        <taxon>Bacteria</taxon>
        <taxon>Bacillati</taxon>
        <taxon>Actinomycetota</taxon>
        <taxon>Actinomycetes</taxon>
        <taxon>Micrococcales</taxon>
        <taxon>Cellulomonadaceae</taxon>
        <taxon>Cellulomonas</taxon>
    </lineage>
</organism>
<proteinExistence type="predicted"/>
<comment type="caution">
    <text evidence="1">The sequence shown here is derived from an EMBL/GenBank/DDBJ whole genome shotgun (WGS) entry which is preliminary data.</text>
</comment>
<name>A0A401UZ56_9CELL</name>
<gene>
    <name evidence="1" type="ORF">CTKZ_13920</name>
</gene>
<evidence type="ECO:0000313" key="2">
    <source>
        <dbReference type="Proteomes" id="UP000288246"/>
    </source>
</evidence>
<accession>A0A401UZ56</accession>
<dbReference type="OrthoDB" id="4821646at2"/>
<keyword evidence="2" id="KW-1185">Reference proteome</keyword>
<sequence length="212" mass="23235">MTVDVWAPLGVAGVVPVVDELSIPDFHHMPKDVPFAARTQVDIAGHQVTVVWRHRVLVASLADDTAPDGVRKIASGFRQPATGGPDSILWNFVLMPVDVLGETVALDRERSGRDRWQLRVSGPAGRSWQWRPAGRIFADRMELTRSDDAAPVVTHTLRPVPGRPGTASGPPEVSWEASASLAEVLLPLLWVLDRAHTCLLPKTQRVLRGEFL</sequence>
<evidence type="ECO:0000313" key="1">
    <source>
        <dbReference type="EMBL" id="GCD19830.1"/>
    </source>
</evidence>
<dbReference type="AlphaFoldDB" id="A0A401UZ56"/>
<dbReference type="RefSeq" id="WP_124342360.1">
    <property type="nucleotide sequence ID" value="NZ_BHYL01000097.1"/>
</dbReference>